<dbReference type="InterPro" id="IPR020633">
    <property type="entry name" value="Thymidine_kinase_CS"/>
</dbReference>
<dbReference type="GO" id="GO:0008270">
    <property type="term" value="F:zinc ion binding"/>
    <property type="evidence" value="ECO:0007669"/>
    <property type="project" value="UniProtKB-UniRule"/>
</dbReference>
<comment type="subunit">
    <text evidence="11">Homotetramer.</text>
</comment>
<evidence type="ECO:0000256" key="11">
    <source>
        <dbReference type="HAMAP-Rule" id="MF_00124"/>
    </source>
</evidence>
<dbReference type="GO" id="GO:0046104">
    <property type="term" value="P:thymidine metabolic process"/>
    <property type="evidence" value="ECO:0007669"/>
    <property type="project" value="TreeGrafter"/>
</dbReference>
<dbReference type="Gene3D" id="3.30.60.20">
    <property type="match status" value="1"/>
</dbReference>
<dbReference type="GeneID" id="76832619"/>
<evidence type="ECO:0000256" key="9">
    <source>
        <dbReference type="ARBA" id="ARBA00022840"/>
    </source>
</evidence>
<organism evidence="13 14">
    <name type="scientific">Streptobacillus moniliformis (strain ATCC 14647 / DSM 12112 / NCTC 10651 / 9901)</name>
    <dbReference type="NCBI Taxonomy" id="519441"/>
    <lineage>
        <taxon>Bacteria</taxon>
        <taxon>Fusobacteriati</taxon>
        <taxon>Fusobacteriota</taxon>
        <taxon>Fusobacteriia</taxon>
        <taxon>Fusobacteriales</taxon>
        <taxon>Leptotrichiaceae</taxon>
        <taxon>Streptobacillus</taxon>
    </lineage>
</organism>
<evidence type="ECO:0000256" key="6">
    <source>
        <dbReference type="ARBA" id="ARBA00022741"/>
    </source>
</evidence>
<dbReference type="Pfam" id="PF00265">
    <property type="entry name" value="TK"/>
    <property type="match status" value="1"/>
</dbReference>
<gene>
    <name evidence="11" type="primary">tdk</name>
    <name evidence="13" type="ordered locus">Smon_0750</name>
</gene>
<keyword evidence="3 11" id="KW-0237">DNA synthesis</keyword>
<dbReference type="SUPFAM" id="SSF57716">
    <property type="entry name" value="Glucocorticoid receptor-like (DNA-binding domain)"/>
    <property type="match status" value="1"/>
</dbReference>
<evidence type="ECO:0000256" key="8">
    <source>
        <dbReference type="ARBA" id="ARBA00022833"/>
    </source>
</evidence>
<feature type="binding site" evidence="11">
    <location>
        <begin position="25"/>
        <end position="32"/>
    </location>
    <ligand>
        <name>ATP</name>
        <dbReference type="ChEBI" id="CHEBI:30616"/>
    </ligand>
</feature>
<comment type="similarity">
    <text evidence="1 11 12">Belongs to the thymidine kinase family.</text>
</comment>
<evidence type="ECO:0000256" key="4">
    <source>
        <dbReference type="ARBA" id="ARBA00022679"/>
    </source>
</evidence>
<dbReference type="PANTHER" id="PTHR11441:SF0">
    <property type="entry name" value="THYMIDINE KINASE, CYTOSOLIC"/>
    <property type="match status" value="1"/>
</dbReference>
<dbReference type="PROSITE" id="PS00603">
    <property type="entry name" value="TK_CELLULAR_TYPE"/>
    <property type="match status" value="1"/>
</dbReference>
<evidence type="ECO:0000256" key="1">
    <source>
        <dbReference type="ARBA" id="ARBA00007587"/>
    </source>
</evidence>
<feature type="binding site" evidence="11">
    <location>
        <position position="198"/>
    </location>
    <ligand>
        <name>Zn(2+)</name>
        <dbReference type="ChEBI" id="CHEBI:29105"/>
    </ligand>
</feature>
<dbReference type="Pfam" id="PF13500">
    <property type="entry name" value="AAA_26"/>
    <property type="match status" value="1"/>
</dbReference>
<dbReference type="KEGG" id="smf:Smon_0750"/>
<dbReference type="SUPFAM" id="SSF52540">
    <property type="entry name" value="P-loop containing nucleoside triphosphate hydrolases"/>
    <property type="match status" value="1"/>
</dbReference>
<dbReference type="STRING" id="519441.Smon_0750"/>
<dbReference type="Proteomes" id="UP000002072">
    <property type="component" value="Chromosome"/>
</dbReference>
<feature type="active site" description="Proton acceptor" evidence="11">
    <location>
        <position position="101"/>
    </location>
</feature>
<dbReference type="GO" id="GO:0005524">
    <property type="term" value="F:ATP binding"/>
    <property type="evidence" value="ECO:0007669"/>
    <property type="project" value="UniProtKB-UniRule"/>
</dbReference>
<dbReference type="GO" id="GO:0071897">
    <property type="term" value="P:DNA biosynthetic process"/>
    <property type="evidence" value="ECO:0007669"/>
    <property type="project" value="UniProtKB-KW"/>
</dbReference>
<keyword evidence="5 11" id="KW-0479">Metal-binding</keyword>
<evidence type="ECO:0000256" key="2">
    <source>
        <dbReference type="ARBA" id="ARBA00012118"/>
    </source>
</evidence>
<proteinExistence type="inferred from homology"/>
<feature type="binding site" evidence="11">
    <location>
        <position position="160"/>
    </location>
    <ligand>
        <name>Zn(2+)</name>
        <dbReference type="ChEBI" id="CHEBI:29105"/>
    </ligand>
</feature>
<dbReference type="HOGENOM" id="CLU_766818_0_0_0"/>
<dbReference type="RefSeq" id="WP_012858771.1">
    <property type="nucleotide sequence ID" value="NC_013515.1"/>
</dbReference>
<dbReference type="InterPro" id="IPR027417">
    <property type="entry name" value="P-loop_NTPase"/>
</dbReference>
<dbReference type="InterPro" id="IPR001267">
    <property type="entry name" value="Thymidine_kinase"/>
</dbReference>
<evidence type="ECO:0000313" key="13">
    <source>
        <dbReference type="EMBL" id="ACZ01220.1"/>
    </source>
</evidence>
<accession>D1AY44</accession>
<dbReference type="EMBL" id="CP001779">
    <property type="protein sequence ID" value="ACZ01220.1"/>
    <property type="molecule type" value="Genomic_DNA"/>
</dbReference>
<keyword evidence="9 11" id="KW-0067">ATP-binding</keyword>
<evidence type="ECO:0000256" key="10">
    <source>
        <dbReference type="ARBA" id="ARBA00048254"/>
    </source>
</evidence>
<evidence type="ECO:0000313" key="14">
    <source>
        <dbReference type="Proteomes" id="UP000002072"/>
    </source>
</evidence>
<keyword evidence="14" id="KW-1185">Reference proteome</keyword>
<dbReference type="FunFam" id="3.40.50.300:FF:000948">
    <property type="entry name" value="Thymidine kinase"/>
    <property type="match status" value="1"/>
</dbReference>
<dbReference type="EC" id="2.7.1.21" evidence="2 11"/>
<dbReference type="HAMAP" id="MF_00124">
    <property type="entry name" value="Thymidine_kinase"/>
    <property type="match status" value="1"/>
</dbReference>
<evidence type="ECO:0000256" key="12">
    <source>
        <dbReference type="RuleBase" id="RU004165"/>
    </source>
</evidence>
<evidence type="ECO:0000256" key="5">
    <source>
        <dbReference type="ARBA" id="ARBA00022723"/>
    </source>
</evidence>
<name>D1AY44_STRM9</name>
<dbReference type="Gene3D" id="3.40.50.300">
    <property type="entry name" value="P-loop containing nucleotide triphosphate hydrolases"/>
    <property type="match status" value="2"/>
</dbReference>
<comment type="subcellular location">
    <subcellularLocation>
        <location evidence="11">Cytoplasm</location>
    </subcellularLocation>
</comment>
<comment type="catalytic activity">
    <reaction evidence="10 11">
        <text>thymidine + ATP = dTMP + ADP + H(+)</text>
        <dbReference type="Rhea" id="RHEA:19129"/>
        <dbReference type="ChEBI" id="CHEBI:15378"/>
        <dbReference type="ChEBI" id="CHEBI:17748"/>
        <dbReference type="ChEBI" id="CHEBI:30616"/>
        <dbReference type="ChEBI" id="CHEBI:63528"/>
        <dbReference type="ChEBI" id="CHEBI:456216"/>
        <dbReference type="EC" id="2.7.1.21"/>
    </reaction>
</comment>
<sequence length="358" mass="41107">MINNQKIYMFLKNSDNVGKLEVICGSMFSGKSEELIRRLRRESFTKQNVLIFKHSIDKRYGENGIFSHNQESIEAFPVSNVLEMENIISKHPDVEVIGIDEVQFFGKEVIEFCNKYVNIGKRVVVAGLDLDFKAEPFYPMPELLTYADSITKLKAICMVCGKEAYASQRLINGNPAFKDDPIVMVGASENYEARCRRHHIVRDRNDKRAKIYFLFGTDINAGKEEVEKFISNKNPNAKTKTISIFKNEESVIDLRNSIEKSSHECDILFIRIIKSPLIPIEGDYSIIDLMSEYRKLSSVILISRNRRGMINEVLISHETIRKADLNLEDIYFTPSENPENPINIDNIEKIIKTKAIII</sequence>
<keyword evidence="6 11" id="KW-0547">Nucleotide-binding</keyword>
<dbReference type="GO" id="GO:0005829">
    <property type="term" value="C:cytosol"/>
    <property type="evidence" value="ECO:0007669"/>
    <property type="project" value="TreeGrafter"/>
</dbReference>
<reference evidence="13 14" key="1">
    <citation type="journal article" date="2009" name="Stand. Genomic Sci.">
        <title>Complete genome sequence of Streptobacillus moniliformis type strain (9901T).</title>
        <authorList>
            <person name="Nolan M."/>
            <person name="Gronow S."/>
            <person name="Lapidus A."/>
            <person name="Ivanova N."/>
            <person name="Copeland A."/>
            <person name="Lucas S."/>
            <person name="Del Rio T.G."/>
            <person name="Chen F."/>
            <person name="Tice H."/>
            <person name="Pitluck S."/>
            <person name="Cheng J.F."/>
            <person name="Sims D."/>
            <person name="Meincke L."/>
            <person name="Bruce D."/>
            <person name="Goodwin L."/>
            <person name="Brettin T."/>
            <person name="Han C."/>
            <person name="Detter J.C."/>
            <person name="Ovchinikova G."/>
            <person name="Pati A."/>
            <person name="Mavromatis K."/>
            <person name="Mikhailova N."/>
            <person name="Chen A."/>
            <person name="Palaniappan K."/>
            <person name="Land M."/>
            <person name="Hauser L."/>
            <person name="Chang Y.J."/>
            <person name="Jeffries C.D."/>
            <person name="Rohde M."/>
            <person name="Sproer C."/>
            <person name="Goker M."/>
            <person name="Bristow J."/>
            <person name="Eisen J.A."/>
            <person name="Markowitz V."/>
            <person name="Hugenholtz P."/>
            <person name="Kyrpides N.C."/>
            <person name="Klenk H.P."/>
            <person name="Chain P."/>
        </authorList>
    </citation>
    <scope>NUCLEOTIDE SEQUENCE [LARGE SCALE GENOMIC DNA]</scope>
    <source>
        <strain evidence="14">ATCC 14647 / DSM 12112 / NCTC 10651 / 9901</strain>
    </source>
</reference>
<feature type="binding site" evidence="11">
    <location>
        <begin position="100"/>
        <end position="103"/>
    </location>
    <ligand>
        <name>ATP</name>
        <dbReference type="ChEBI" id="CHEBI:30616"/>
    </ligand>
</feature>
<dbReference type="GO" id="GO:0004797">
    <property type="term" value="F:thymidine kinase activity"/>
    <property type="evidence" value="ECO:0007669"/>
    <property type="project" value="UniProtKB-UniRule"/>
</dbReference>
<keyword evidence="7 11" id="KW-0418">Kinase</keyword>
<protein>
    <recommendedName>
        <fullName evidence="2 11">Thymidine kinase</fullName>
        <ecNumber evidence="2 11">2.7.1.21</ecNumber>
    </recommendedName>
</protein>
<keyword evidence="4 11" id="KW-0808">Transferase</keyword>
<dbReference type="NCBIfam" id="NF003296">
    <property type="entry name" value="PRK04296.1-1"/>
    <property type="match status" value="1"/>
</dbReference>
<keyword evidence="11" id="KW-0963">Cytoplasm</keyword>
<evidence type="ECO:0000256" key="7">
    <source>
        <dbReference type="ARBA" id="ARBA00022777"/>
    </source>
</evidence>
<dbReference type="eggNOG" id="COG1435">
    <property type="taxonomic scope" value="Bacteria"/>
</dbReference>
<feature type="binding site" evidence="11">
    <location>
        <position position="195"/>
    </location>
    <ligand>
        <name>Zn(2+)</name>
        <dbReference type="ChEBI" id="CHEBI:29105"/>
    </ligand>
</feature>
<evidence type="ECO:0000256" key="3">
    <source>
        <dbReference type="ARBA" id="ARBA00022634"/>
    </source>
</evidence>
<feature type="binding site" evidence="11">
    <location>
        <position position="157"/>
    </location>
    <ligand>
        <name>Zn(2+)</name>
        <dbReference type="ChEBI" id="CHEBI:29105"/>
    </ligand>
</feature>
<dbReference type="PANTHER" id="PTHR11441">
    <property type="entry name" value="THYMIDINE KINASE"/>
    <property type="match status" value="1"/>
</dbReference>
<keyword evidence="8 11" id="KW-0862">Zinc</keyword>
<dbReference type="AlphaFoldDB" id="D1AY44"/>